<evidence type="ECO:0000313" key="6">
    <source>
        <dbReference type="EMBL" id="SVD20043.1"/>
    </source>
</evidence>
<organism evidence="6">
    <name type="scientific">marine metagenome</name>
    <dbReference type="NCBI Taxonomy" id="408172"/>
    <lineage>
        <taxon>unclassified sequences</taxon>
        <taxon>metagenomes</taxon>
        <taxon>ecological metagenomes</taxon>
    </lineage>
</organism>
<dbReference type="Pfam" id="PF00749">
    <property type="entry name" value="tRNA-synt_1c"/>
    <property type="match status" value="1"/>
</dbReference>
<dbReference type="EMBL" id="UINC01135724">
    <property type="protein sequence ID" value="SVD20043.1"/>
    <property type="molecule type" value="Genomic_DNA"/>
</dbReference>
<keyword evidence="3" id="KW-0067">ATP-binding</keyword>
<evidence type="ECO:0000256" key="4">
    <source>
        <dbReference type="ARBA" id="ARBA00023146"/>
    </source>
</evidence>
<dbReference type="PANTHER" id="PTHR43311">
    <property type="entry name" value="GLUTAMATE--TRNA LIGASE"/>
    <property type="match status" value="1"/>
</dbReference>
<feature type="domain" description="Glutamyl/glutaminyl-tRNA synthetase class Ib catalytic" evidence="5">
    <location>
        <begin position="2"/>
        <end position="67"/>
    </location>
</feature>
<dbReference type="GO" id="GO:0005829">
    <property type="term" value="C:cytosol"/>
    <property type="evidence" value="ECO:0007669"/>
    <property type="project" value="TreeGrafter"/>
</dbReference>
<keyword evidence="1" id="KW-0436">Ligase</keyword>
<evidence type="ECO:0000256" key="1">
    <source>
        <dbReference type="ARBA" id="ARBA00022598"/>
    </source>
</evidence>
<evidence type="ECO:0000259" key="5">
    <source>
        <dbReference type="Pfam" id="PF00749"/>
    </source>
</evidence>
<feature type="non-terminal residue" evidence="6">
    <location>
        <position position="1"/>
    </location>
</feature>
<evidence type="ECO:0000256" key="3">
    <source>
        <dbReference type="ARBA" id="ARBA00022840"/>
    </source>
</evidence>
<protein>
    <recommendedName>
        <fullName evidence="5">Glutamyl/glutaminyl-tRNA synthetase class Ib catalytic domain-containing protein</fullName>
    </recommendedName>
</protein>
<name>A0A382TDD8_9ZZZZ</name>
<dbReference type="GO" id="GO:0005524">
    <property type="term" value="F:ATP binding"/>
    <property type="evidence" value="ECO:0007669"/>
    <property type="project" value="UniProtKB-KW"/>
</dbReference>
<dbReference type="GO" id="GO:0004818">
    <property type="term" value="F:glutamate-tRNA ligase activity"/>
    <property type="evidence" value="ECO:0007669"/>
    <property type="project" value="TreeGrafter"/>
</dbReference>
<dbReference type="AlphaFoldDB" id="A0A382TDD8"/>
<dbReference type="InterPro" id="IPR049940">
    <property type="entry name" value="GluQ/Sye"/>
</dbReference>
<evidence type="ECO:0000256" key="2">
    <source>
        <dbReference type="ARBA" id="ARBA00022741"/>
    </source>
</evidence>
<gene>
    <name evidence="6" type="ORF">METZ01_LOCUS372897</name>
</gene>
<proteinExistence type="predicted"/>
<reference evidence="6" key="1">
    <citation type="submission" date="2018-05" db="EMBL/GenBank/DDBJ databases">
        <authorList>
            <person name="Lanie J.A."/>
            <person name="Ng W.-L."/>
            <person name="Kazmierczak K.M."/>
            <person name="Andrzejewski T.M."/>
            <person name="Davidsen T.M."/>
            <person name="Wayne K.J."/>
            <person name="Tettelin H."/>
            <person name="Glass J.I."/>
            <person name="Rusch D."/>
            <person name="Podicherti R."/>
            <person name="Tsui H.-C.T."/>
            <person name="Winkler M.E."/>
        </authorList>
    </citation>
    <scope>NUCLEOTIDE SEQUENCE</scope>
</reference>
<accession>A0A382TDD8</accession>
<sequence>TRGEDLVESTHIHRVLQSILGLKTPFYFHHPLILDSNGARLSKRTRAQTVRAMKTLGYSPKDVINLFGKKNLLSLLSLIKNT</sequence>
<dbReference type="InterPro" id="IPR014729">
    <property type="entry name" value="Rossmann-like_a/b/a_fold"/>
</dbReference>
<dbReference type="PANTHER" id="PTHR43311:SF1">
    <property type="entry name" value="GLUTAMYL-Q TRNA(ASP) SYNTHETASE"/>
    <property type="match status" value="1"/>
</dbReference>
<dbReference type="SUPFAM" id="SSF52374">
    <property type="entry name" value="Nucleotidylyl transferase"/>
    <property type="match status" value="1"/>
</dbReference>
<keyword evidence="4" id="KW-0030">Aminoacyl-tRNA synthetase</keyword>
<keyword evidence="2" id="KW-0547">Nucleotide-binding</keyword>
<dbReference type="InterPro" id="IPR020058">
    <property type="entry name" value="Glu/Gln-tRNA-synth_Ib_cat-dom"/>
</dbReference>
<dbReference type="GO" id="GO:0006424">
    <property type="term" value="P:glutamyl-tRNA aminoacylation"/>
    <property type="evidence" value="ECO:0007669"/>
    <property type="project" value="TreeGrafter"/>
</dbReference>
<dbReference type="Gene3D" id="3.40.50.620">
    <property type="entry name" value="HUPs"/>
    <property type="match status" value="1"/>
</dbReference>